<keyword evidence="7" id="KW-0560">Oxidoreductase</keyword>
<dbReference type="SUPFAM" id="SSF50692">
    <property type="entry name" value="ADC-like"/>
    <property type="match status" value="1"/>
</dbReference>
<gene>
    <name evidence="12" type="ORF">K788_0008266</name>
</gene>
<evidence type="ECO:0000256" key="8">
    <source>
        <dbReference type="ARBA" id="ARBA00023004"/>
    </source>
</evidence>
<dbReference type="InterPro" id="IPR009010">
    <property type="entry name" value="Asp_de-COase-like_dom_sf"/>
</dbReference>
<comment type="similarity">
    <text evidence="3">Belongs to the prokaryotic molybdopterin-containing oxidoreductase family.</text>
</comment>
<dbReference type="Gene3D" id="3.40.50.740">
    <property type="match status" value="1"/>
</dbReference>
<dbReference type="InterPro" id="IPR010046">
    <property type="entry name" value="Mopterin_OxRdtse_a_bac"/>
</dbReference>
<dbReference type="AlphaFoldDB" id="A0A0P0RNL7"/>
<dbReference type="NCBIfam" id="TIGR01701">
    <property type="entry name" value="Fdhalpha-like"/>
    <property type="match status" value="1"/>
</dbReference>
<dbReference type="InterPro" id="IPR050123">
    <property type="entry name" value="Prok_molybdopt-oxidoreductase"/>
</dbReference>
<evidence type="ECO:0000256" key="6">
    <source>
        <dbReference type="ARBA" id="ARBA00022723"/>
    </source>
</evidence>
<evidence type="ECO:0000256" key="3">
    <source>
        <dbReference type="ARBA" id="ARBA00010312"/>
    </source>
</evidence>
<dbReference type="RefSeq" id="WP_035993852.1">
    <property type="nucleotide sequence ID" value="NZ_CP012748.1"/>
</dbReference>
<dbReference type="Proteomes" id="UP000019146">
    <property type="component" value="Plasmid unnamed"/>
</dbReference>
<evidence type="ECO:0000256" key="4">
    <source>
        <dbReference type="ARBA" id="ARBA00022485"/>
    </source>
</evidence>
<organism evidence="12 13">
    <name type="scientific">Paraburkholderia caribensis MBA4</name>
    <dbReference type="NCBI Taxonomy" id="1323664"/>
    <lineage>
        <taxon>Bacteria</taxon>
        <taxon>Pseudomonadati</taxon>
        <taxon>Pseudomonadota</taxon>
        <taxon>Betaproteobacteria</taxon>
        <taxon>Burkholderiales</taxon>
        <taxon>Burkholderiaceae</taxon>
        <taxon>Paraburkholderia</taxon>
    </lineage>
</organism>
<protein>
    <submittedName>
        <fullName evidence="12">Putative formate dehydrogenase oxidoreductase protein</fullName>
    </submittedName>
</protein>
<dbReference type="PANTHER" id="PTHR43105">
    <property type="entry name" value="RESPIRATORY NITRATE REDUCTASE"/>
    <property type="match status" value="1"/>
</dbReference>
<comment type="cofactor">
    <cofactor evidence="2">
        <name>[4Fe-4S] cluster</name>
        <dbReference type="ChEBI" id="CHEBI:49883"/>
    </cofactor>
</comment>
<accession>A0A0P0RNL7</accession>
<dbReference type="GO" id="GO:1990204">
    <property type="term" value="C:oxidoreductase complex"/>
    <property type="evidence" value="ECO:0007669"/>
    <property type="project" value="UniProtKB-ARBA"/>
</dbReference>
<keyword evidence="4" id="KW-0004">4Fe-4S</keyword>
<reference evidence="12 13" key="1">
    <citation type="journal article" date="2014" name="Genome Announc.">
        <title>Draft Genome Sequence of the Haloacid-Degrading Burkholderia caribensis Strain MBA4.</title>
        <authorList>
            <person name="Pan Y."/>
            <person name="Kong K.F."/>
            <person name="Tsang J.S."/>
        </authorList>
    </citation>
    <scope>NUCLEOTIDE SEQUENCE [LARGE SCALE GENOMIC DNA]</scope>
    <source>
        <strain evidence="12 13">MBA4</strain>
        <plasmid evidence="13">Plasmid</plasmid>
    </source>
</reference>
<feature type="domain" description="Molybdopterin oxidoreductase" evidence="10">
    <location>
        <begin position="110"/>
        <end position="491"/>
    </location>
</feature>
<dbReference type="GO" id="GO:0043546">
    <property type="term" value="F:molybdopterin cofactor binding"/>
    <property type="evidence" value="ECO:0007669"/>
    <property type="project" value="InterPro"/>
</dbReference>
<evidence type="ECO:0000256" key="7">
    <source>
        <dbReference type="ARBA" id="ARBA00023002"/>
    </source>
</evidence>
<dbReference type="PANTHER" id="PTHR43105:SF4">
    <property type="entry name" value="PROTEIN YDEP"/>
    <property type="match status" value="1"/>
</dbReference>
<dbReference type="InterPro" id="IPR006657">
    <property type="entry name" value="MoPterin_dinucl-bd_dom"/>
</dbReference>
<keyword evidence="12" id="KW-0614">Plasmid</keyword>
<keyword evidence="8" id="KW-0408">Iron</keyword>
<dbReference type="CDD" id="cd02787">
    <property type="entry name" value="MopB_CT_ydeP"/>
    <property type="match status" value="1"/>
</dbReference>
<dbReference type="SUPFAM" id="SSF53706">
    <property type="entry name" value="Formate dehydrogenase/DMSO reductase, domains 1-3"/>
    <property type="match status" value="1"/>
</dbReference>
<geneLocation type="plasmid" evidence="13"/>
<keyword evidence="9" id="KW-0411">Iron-sulfur</keyword>
<dbReference type="CDD" id="cd02767">
    <property type="entry name" value="MopB_ydeP"/>
    <property type="match status" value="1"/>
</dbReference>
<keyword evidence="6" id="KW-0479">Metal-binding</keyword>
<evidence type="ECO:0000313" key="12">
    <source>
        <dbReference type="EMBL" id="ALL70627.1"/>
    </source>
</evidence>
<dbReference type="EMBL" id="CP012748">
    <property type="protein sequence ID" value="ALL70627.1"/>
    <property type="molecule type" value="Genomic_DNA"/>
</dbReference>
<dbReference type="InterPro" id="IPR006656">
    <property type="entry name" value="Mopterin_OxRdtase"/>
</dbReference>
<dbReference type="Gene3D" id="2.40.40.20">
    <property type="match status" value="1"/>
</dbReference>
<evidence type="ECO:0000259" key="11">
    <source>
        <dbReference type="Pfam" id="PF01568"/>
    </source>
</evidence>
<dbReference type="PIRSF" id="PIRSF000144">
    <property type="entry name" value="CbbBc"/>
    <property type="match status" value="1"/>
</dbReference>
<dbReference type="GO" id="GO:0016020">
    <property type="term" value="C:membrane"/>
    <property type="evidence" value="ECO:0007669"/>
    <property type="project" value="TreeGrafter"/>
</dbReference>
<comment type="cofactor">
    <cofactor evidence="1">
        <name>Mo-bis(molybdopterin guanine dinucleotide)</name>
        <dbReference type="ChEBI" id="CHEBI:60539"/>
    </cofactor>
</comment>
<evidence type="ECO:0000259" key="10">
    <source>
        <dbReference type="Pfam" id="PF00384"/>
    </source>
</evidence>
<dbReference type="GO" id="GO:0030151">
    <property type="term" value="F:molybdenum ion binding"/>
    <property type="evidence" value="ECO:0007669"/>
    <property type="project" value="InterPro"/>
</dbReference>
<evidence type="ECO:0000256" key="2">
    <source>
        <dbReference type="ARBA" id="ARBA00001966"/>
    </source>
</evidence>
<dbReference type="Pfam" id="PF00384">
    <property type="entry name" value="Molybdopterin"/>
    <property type="match status" value="1"/>
</dbReference>
<dbReference type="Gene3D" id="3.40.228.10">
    <property type="entry name" value="Dimethylsulfoxide Reductase, domain 2"/>
    <property type="match status" value="1"/>
</dbReference>
<sequence>MGKKKVIRIYSDPAGGWGALKATGEALTLQGIPVSGAKTLLHMNQPQGFDCPGCAWPDPKHTSSFEFCENGAKAVAWEATVNRCTPEFFAAHSVSELTAWDDYDLEMAGRLTHPMVYDATTDRYAPISWDDAFALVGRHLNALHHPDQADFYTSGRASNEAAFLYQLFVREFGSNNFPDCSNMCHEATSVGLPQSIGVGKGTVLLEDFEHADAIFIFGQNPGTNSPRMMSDLHSASRRGAKIVSFNPFRERALERFASPQNPVEMATLGYTPISTFLYQVKVGGDVAVLKGMMKAIVEADDAALAADKPRILDIEFIQGHTHGIDALLDDLRATSWDAIERHSGLSRADIENAANIYMQADNAILVYGMGITQHHRGTENVQQIANLALLRGNVGREGAGICPVRGHSNVQGNRTVGITEKPGKGLIEGIERAFGFRPPGNHGNDVIATLEAMMRGEAKVFIGLGGNFAAAIPDWVRMQEAIRKLDLTVHIATKLNRSHLVHGKEALILPCLGRTEIDIQAGGPQSITVEDSMSMVHASAGRNEPASPHLMSEPAIVAGIARATLGETSRVPWEQMVANYDQIRDAIEIVFPIFQAYNERIRVPGGFHLTSNARERVWDTPTGRANFLVFKGLDENPWHDHPDALWLTTMRSHDQYNTTLYSHSDRYRGVFGQRDVVFMNQHELRKRGLHPGERVDIVALSTDGIERVIRSFKVVEYSLPDGCCGAYYPEVNPLVPLYAFDPQSRTPSYKSVPVKIVRAAAVGPDSATRAIVMQAASHAEETSHA</sequence>
<dbReference type="GO" id="GO:0045333">
    <property type="term" value="P:cellular respiration"/>
    <property type="evidence" value="ECO:0007669"/>
    <property type="project" value="UniProtKB-ARBA"/>
</dbReference>
<evidence type="ECO:0000313" key="13">
    <source>
        <dbReference type="Proteomes" id="UP000019146"/>
    </source>
</evidence>
<dbReference type="GO" id="GO:0051539">
    <property type="term" value="F:4 iron, 4 sulfur cluster binding"/>
    <property type="evidence" value="ECO:0007669"/>
    <property type="project" value="UniProtKB-KW"/>
</dbReference>
<dbReference type="InterPro" id="IPR037951">
    <property type="entry name" value="MopB_CT_YdeP"/>
</dbReference>
<evidence type="ECO:0000256" key="5">
    <source>
        <dbReference type="ARBA" id="ARBA00022505"/>
    </source>
</evidence>
<dbReference type="GeneID" id="69974078"/>
<dbReference type="GO" id="GO:0008863">
    <property type="term" value="F:formate dehydrogenase (NAD+) activity"/>
    <property type="evidence" value="ECO:0007669"/>
    <property type="project" value="InterPro"/>
</dbReference>
<dbReference type="InterPro" id="IPR041953">
    <property type="entry name" value="YdeP_MopB"/>
</dbReference>
<evidence type="ECO:0000256" key="1">
    <source>
        <dbReference type="ARBA" id="ARBA00001942"/>
    </source>
</evidence>
<feature type="domain" description="Molybdopterin dinucleotide-binding" evidence="11">
    <location>
        <begin position="645"/>
        <end position="753"/>
    </location>
</feature>
<dbReference type="KEGG" id="bcai:K788_0008266"/>
<name>A0A0P0RNL7_9BURK</name>
<dbReference type="Pfam" id="PF01568">
    <property type="entry name" value="Molydop_binding"/>
    <property type="match status" value="1"/>
</dbReference>
<proteinExistence type="inferred from homology"/>
<keyword evidence="5" id="KW-0500">Molybdenum</keyword>
<evidence type="ECO:0000256" key="9">
    <source>
        <dbReference type="ARBA" id="ARBA00023014"/>
    </source>
</evidence>